<dbReference type="Pfam" id="PF05147">
    <property type="entry name" value="LANC_like"/>
    <property type="match status" value="1"/>
</dbReference>
<organism evidence="2 3">
    <name type="scientific">Amycolatopsis cihanbeyliensis</name>
    <dbReference type="NCBI Taxonomy" id="1128664"/>
    <lineage>
        <taxon>Bacteria</taxon>
        <taxon>Bacillati</taxon>
        <taxon>Actinomycetota</taxon>
        <taxon>Actinomycetes</taxon>
        <taxon>Pseudonocardiales</taxon>
        <taxon>Pseudonocardiaceae</taxon>
        <taxon>Amycolatopsis</taxon>
    </lineage>
</organism>
<dbReference type="GO" id="GO:0031179">
    <property type="term" value="P:peptide modification"/>
    <property type="evidence" value="ECO:0007669"/>
    <property type="project" value="InterPro"/>
</dbReference>
<dbReference type="InterPro" id="IPR033889">
    <property type="entry name" value="LanC"/>
</dbReference>
<name>A0A542DET2_AMYCI</name>
<dbReference type="InterPro" id="IPR007822">
    <property type="entry name" value="LANC-like"/>
</dbReference>
<keyword evidence="1" id="KW-0479">Metal-binding</keyword>
<feature type="binding site" evidence="1">
    <location>
        <position position="237"/>
    </location>
    <ligand>
        <name>Zn(2+)</name>
        <dbReference type="ChEBI" id="CHEBI:29105"/>
    </ligand>
</feature>
<sequence>MTAQSLADGPAGQALLALERDQDARDWLAAMVAEPVRAHPDEVSLFEGAPAVAFTLAATRMADTQDVLDGHVRWITRARLKAAHHRLAAGALADTREFDLISGLTGLGAYLLRRGGNHELLRDVLRYLVRLTHPHRGGLPGWWARSGPTGPGPGWHGGHGNPGMAHGIAGPLALLALTMLRGIVVSGQAAAIDRIGTWLDHWRCGTPPRVWWPEAITRAEHDRGEAFRPGPGRPSWCYGTPGITRALHLAGRALDDPARQHLAEEILALCVTDEAQLAQLADVSLCHGWAGLLHTAWRASHHSDRIATALPRLLHGLTDRLARRPPAGQGLLTGTAGALLAQHAARTNTPPATRWDACLLLNDEGTR</sequence>
<keyword evidence="3" id="KW-1185">Reference proteome</keyword>
<feature type="binding site" evidence="1">
    <location>
        <position position="286"/>
    </location>
    <ligand>
        <name>Zn(2+)</name>
        <dbReference type="ChEBI" id="CHEBI:29105"/>
    </ligand>
</feature>
<evidence type="ECO:0000256" key="1">
    <source>
        <dbReference type="PIRSR" id="PIRSR607822-1"/>
    </source>
</evidence>
<dbReference type="SUPFAM" id="SSF158745">
    <property type="entry name" value="LanC-like"/>
    <property type="match status" value="1"/>
</dbReference>
<dbReference type="AlphaFoldDB" id="A0A542DET2"/>
<dbReference type="OrthoDB" id="1882482at2"/>
<evidence type="ECO:0000313" key="3">
    <source>
        <dbReference type="Proteomes" id="UP000320876"/>
    </source>
</evidence>
<proteinExistence type="predicted"/>
<dbReference type="RefSeq" id="WP_141996420.1">
    <property type="nucleotide sequence ID" value="NZ_VFML01000001.1"/>
</dbReference>
<feature type="binding site" evidence="1">
    <location>
        <position position="287"/>
    </location>
    <ligand>
        <name>Zn(2+)</name>
        <dbReference type="ChEBI" id="CHEBI:29105"/>
    </ligand>
</feature>
<gene>
    <name evidence="2" type="ORF">FB471_1281</name>
</gene>
<dbReference type="CDD" id="cd04793">
    <property type="entry name" value="LanC"/>
    <property type="match status" value="1"/>
</dbReference>
<dbReference type="Gene3D" id="1.50.10.20">
    <property type="match status" value="1"/>
</dbReference>
<protein>
    <submittedName>
        <fullName evidence="2">Lanthionine synthetase-like protein</fullName>
    </submittedName>
</protein>
<keyword evidence="1" id="KW-0862">Zinc</keyword>
<dbReference type="GO" id="GO:0046872">
    <property type="term" value="F:metal ion binding"/>
    <property type="evidence" value="ECO:0007669"/>
    <property type="project" value="UniProtKB-KW"/>
</dbReference>
<dbReference type="SMART" id="SM01260">
    <property type="entry name" value="LANC_like"/>
    <property type="match status" value="1"/>
</dbReference>
<evidence type="ECO:0000313" key="2">
    <source>
        <dbReference type="EMBL" id="TQJ01588.1"/>
    </source>
</evidence>
<dbReference type="EMBL" id="VFML01000001">
    <property type="protein sequence ID" value="TQJ01588.1"/>
    <property type="molecule type" value="Genomic_DNA"/>
</dbReference>
<accession>A0A542DET2</accession>
<reference evidence="2 3" key="1">
    <citation type="submission" date="2019-06" db="EMBL/GenBank/DDBJ databases">
        <title>Sequencing the genomes of 1000 actinobacteria strains.</title>
        <authorList>
            <person name="Klenk H.-P."/>
        </authorList>
    </citation>
    <scope>NUCLEOTIDE SEQUENCE [LARGE SCALE GENOMIC DNA]</scope>
    <source>
        <strain evidence="2 3">DSM 45679</strain>
    </source>
</reference>
<dbReference type="Proteomes" id="UP000320876">
    <property type="component" value="Unassembled WGS sequence"/>
</dbReference>
<dbReference type="PRINTS" id="PR01955">
    <property type="entry name" value="LANCFRANKIA"/>
</dbReference>
<comment type="caution">
    <text evidence="2">The sequence shown here is derived from an EMBL/GenBank/DDBJ whole genome shotgun (WGS) entry which is preliminary data.</text>
</comment>
<dbReference type="PRINTS" id="PR01950">
    <property type="entry name" value="LANCSUPER"/>
</dbReference>